<dbReference type="PROSITE" id="PS50294">
    <property type="entry name" value="WD_REPEATS_REGION"/>
    <property type="match status" value="2"/>
</dbReference>
<keyword evidence="3" id="KW-0677">Repeat</keyword>
<evidence type="ECO:0000259" key="8">
    <source>
        <dbReference type="Pfam" id="PF12265"/>
    </source>
</evidence>
<organism evidence="9 10">
    <name type="scientific">Galdieria yellowstonensis</name>
    <dbReference type="NCBI Taxonomy" id="3028027"/>
    <lineage>
        <taxon>Eukaryota</taxon>
        <taxon>Rhodophyta</taxon>
        <taxon>Bangiophyceae</taxon>
        <taxon>Galdieriales</taxon>
        <taxon>Galdieriaceae</taxon>
        <taxon>Galdieria</taxon>
    </lineage>
</organism>
<dbReference type="Gene3D" id="2.130.10.10">
    <property type="entry name" value="YVTN repeat-like/Quinoprotein amine dehydrogenase"/>
    <property type="match status" value="1"/>
</dbReference>
<keyword evidence="2 6" id="KW-0853">WD repeat</keyword>
<dbReference type="Pfam" id="PF00400">
    <property type="entry name" value="WD40"/>
    <property type="match status" value="2"/>
</dbReference>
<feature type="repeat" description="WD" evidence="6">
    <location>
        <begin position="323"/>
        <end position="356"/>
    </location>
</feature>
<evidence type="ECO:0000256" key="7">
    <source>
        <dbReference type="SAM" id="MobiDB-lite"/>
    </source>
</evidence>
<name>A0AAV9ILM7_9RHOD</name>
<dbReference type="EMBL" id="JANCYU010000061">
    <property type="protein sequence ID" value="KAK4528208.1"/>
    <property type="molecule type" value="Genomic_DNA"/>
</dbReference>
<accession>A0AAV9ILM7</accession>
<dbReference type="InterPro" id="IPR022052">
    <property type="entry name" value="Histone-bd_RBBP4-like_N"/>
</dbReference>
<dbReference type="PROSITE" id="PS50082">
    <property type="entry name" value="WD_REPEATS_2"/>
    <property type="match status" value="3"/>
</dbReference>
<dbReference type="SMART" id="SM00320">
    <property type="entry name" value="WD40"/>
    <property type="match status" value="5"/>
</dbReference>
<feature type="domain" description="Histone-binding protein RBBP4-like N-terminal" evidence="8">
    <location>
        <begin position="39"/>
        <end position="90"/>
    </location>
</feature>
<dbReference type="AlphaFoldDB" id="A0AAV9ILM7"/>
<reference evidence="9 10" key="1">
    <citation type="submission" date="2022-07" db="EMBL/GenBank/DDBJ databases">
        <title>Genome-wide signatures of adaptation to extreme environments.</title>
        <authorList>
            <person name="Cho C.H."/>
            <person name="Yoon H.S."/>
        </authorList>
    </citation>
    <scope>NUCLEOTIDE SEQUENCE [LARGE SCALE GENOMIC DNA]</scope>
    <source>
        <strain evidence="9 10">108.79 E11</strain>
    </source>
</reference>
<dbReference type="SUPFAM" id="SSF50978">
    <property type="entry name" value="WD40 repeat-like"/>
    <property type="match status" value="1"/>
</dbReference>
<comment type="caution">
    <text evidence="9">The sequence shown here is derived from an EMBL/GenBank/DDBJ whole genome shotgun (WGS) entry which is preliminary data.</text>
</comment>
<dbReference type="PROSITE" id="PS00678">
    <property type="entry name" value="WD_REPEATS_1"/>
    <property type="match status" value="1"/>
</dbReference>
<dbReference type="Pfam" id="PF12265">
    <property type="entry name" value="CAF1C_H4-bd"/>
    <property type="match status" value="1"/>
</dbReference>
<dbReference type="InterPro" id="IPR015943">
    <property type="entry name" value="WD40/YVTN_repeat-like_dom_sf"/>
</dbReference>
<feature type="compositionally biased region" description="Acidic residues" evidence="7">
    <location>
        <begin position="1"/>
        <end position="10"/>
    </location>
</feature>
<evidence type="ECO:0000256" key="4">
    <source>
        <dbReference type="ARBA" id="ARBA00022853"/>
    </source>
</evidence>
<comment type="subcellular location">
    <subcellularLocation>
        <location evidence="1">Nucleus</location>
    </subcellularLocation>
</comment>
<feature type="repeat" description="WD" evidence="6">
    <location>
        <begin position="380"/>
        <end position="413"/>
    </location>
</feature>
<sequence length="424" mass="48137">MNTMEVDDDHQESNSLEVDEQHLDSNTLEVDDQHPERFEELRIWRKNACYLYDLLVLKRNALPLYSCQWLPKVETCSRQGFFSQTLLLGRGHGDIQGPLQVVRLDIPQPEECYADKLIDELEKGTQSTSRKLQVLCLGSLDLDIHRVRYSPHQTSLVAGRTSKASVVLFDISKIFKSKNYPEAERIDILQGPPEDGCCFSLAWDPLREGVLGASGPDNGIYQWQVRDASVVQLSCIRDPQQQQINDLHFHPTECIIAAAGEEKRFTLFDSRSHKVIESIEAHEKGVNSIEFHPQNANLFLTGSDDTNIALWDRRMTQRALHRFTDHCASIFEVHWNPVSPSIFASSADNKVFLWDITRIGAPLGQDDIDIKSSPELLFIHSGHIRIVEGLDWNPKVPNIIATVSADEFIEIWSPGLHVLNLENL</sequence>
<evidence type="ECO:0000313" key="9">
    <source>
        <dbReference type="EMBL" id="KAK4528208.1"/>
    </source>
</evidence>
<dbReference type="InterPro" id="IPR050459">
    <property type="entry name" value="WD_repeat_RBAP46/RBAP48/MSI1"/>
</dbReference>
<protein>
    <recommendedName>
        <fullName evidence="8">Histone-binding protein RBBP4-like N-terminal domain-containing protein</fullName>
    </recommendedName>
</protein>
<evidence type="ECO:0000256" key="3">
    <source>
        <dbReference type="ARBA" id="ARBA00022737"/>
    </source>
</evidence>
<evidence type="ECO:0000256" key="2">
    <source>
        <dbReference type="ARBA" id="ARBA00022574"/>
    </source>
</evidence>
<keyword evidence="5" id="KW-0539">Nucleus</keyword>
<dbReference type="PANTHER" id="PTHR22850">
    <property type="entry name" value="WD40 REPEAT FAMILY"/>
    <property type="match status" value="1"/>
</dbReference>
<dbReference type="InterPro" id="IPR036322">
    <property type="entry name" value="WD40_repeat_dom_sf"/>
</dbReference>
<proteinExistence type="predicted"/>
<dbReference type="InterPro" id="IPR019775">
    <property type="entry name" value="WD40_repeat_CS"/>
</dbReference>
<dbReference type="Proteomes" id="UP001300502">
    <property type="component" value="Unassembled WGS sequence"/>
</dbReference>
<dbReference type="InterPro" id="IPR001680">
    <property type="entry name" value="WD40_rpt"/>
</dbReference>
<keyword evidence="4" id="KW-0156">Chromatin regulator</keyword>
<evidence type="ECO:0000256" key="1">
    <source>
        <dbReference type="ARBA" id="ARBA00004123"/>
    </source>
</evidence>
<dbReference type="GO" id="GO:0005634">
    <property type="term" value="C:nucleus"/>
    <property type="evidence" value="ECO:0007669"/>
    <property type="project" value="UniProtKB-SubCell"/>
</dbReference>
<keyword evidence="10" id="KW-1185">Reference proteome</keyword>
<feature type="repeat" description="WD" evidence="6">
    <location>
        <begin position="279"/>
        <end position="312"/>
    </location>
</feature>
<evidence type="ECO:0000256" key="6">
    <source>
        <dbReference type="PROSITE-ProRule" id="PRU00221"/>
    </source>
</evidence>
<feature type="region of interest" description="Disordered" evidence="7">
    <location>
        <begin position="1"/>
        <end position="31"/>
    </location>
</feature>
<evidence type="ECO:0000256" key="5">
    <source>
        <dbReference type="ARBA" id="ARBA00023242"/>
    </source>
</evidence>
<gene>
    <name evidence="9" type="ORF">GAYE_SCF53G6143</name>
</gene>
<evidence type="ECO:0000313" key="10">
    <source>
        <dbReference type="Proteomes" id="UP001300502"/>
    </source>
</evidence>
<dbReference type="GO" id="GO:0006325">
    <property type="term" value="P:chromatin organization"/>
    <property type="evidence" value="ECO:0007669"/>
    <property type="project" value="UniProtKB-KW"/>
</dbReference>